<sequence length="109" mass="11192">MIAVLAFAVMSAATTAHAVRMGVAIDQPMAEMAMTGTEHGAHCEGNKHCGSADARMCAFVCAGLSVMVPVELGDIGPAHLVDKHATVVGTNGQGMAPGLNERPPKLRLL</sequence>
<organism evidence="2 3">
    <name type="scientific">Chelativorans intermedius</name>
    <dbReference type="NCBI Taxonomy" id="515947"/>
    <lineage>
        <taxon>Bacteria</taxon>
        <taxon>Pseudomonadati</taxon>
        <taxon>Pseudomonadota</taxon>
        <taxon>Alphaproteobacteria</taxon>
        <taxon>Hyphomicrobiales</taxon>
        <taxon>Phyllobacteriaceae</taxon>
        <taxon>Chelativorans</taxon>
    </lineage>
</organism>
<name>A0ABV6DA05_9HYPH</name>
<feature type="signal peptide" evidence="1">
    <location>
        <begin position="1"/>
        <end position="18"/>
    </location>
</feature>
<protein>
    <submittedName>
        <fullName evidence="2">Uncharacterized protein</fullName>
    </submittedName>
</protein>
<dbReference type="RefSeq" id="WP_261521847.1">
    <property type="nucleotide sequence ID" value="NZ_JAODNW010000020.1"/>
</dbReference>
<evidence type="ECO:0000313" key="2">
    <source>
        <dbReference type="EMBL" id="MFC0209499.1"/>
    </source>
</evidence>
<evidence type="ECO:0000313" key="3">
    <source>
        <dbReference type="Proteomes" id="UP001589755"/>
    </source>
</evidence>
<keyword evidence="1" id="KW-0732">Signal</keyword>
<gene>
    <name evidence="2" type="ORF">ACFFJ2_13925</name>
</gene>
<accession>A0ABV6DA05</accession>
<feature type="chain" id="PRO_5046358560" evidence="1">
    <location>
        <begin position="19"/>
        <end position="109"/>
    </location>
</feature>
<dbReference type="EMBL" id="JBHLXD010000023">
    <property type="protein sequence ID" value="MFC0209499.1"/>
    <property type="molecule type" value="Genomic_DNA"/>
</dbReference>
<evidence type="ECO:0000256" key="1">
    <source>
        <dbReference type="SAM" id="SignalP"/>
    </source>
</evidence>
<comment type="caution">
    <text evidence="2">The sequence shown here is derived from an EMBL/GenBank/DDBJ whole genome shotgun (WGS) entry which is preliminary data.</text>
</comment>
<reference evidence="2 3" key="1">
    <citation type="submission" date="2024-09" db="EMBL/GenBank/DDBJ databases">
        <authorList>
            <person name="Sun Q."/>
            <person name="Mori K."/>
        </authorList>
    </citation>
    <scope>NUCLEOTIDE SEQUENCE [LARGE SCALE GENOMIC DNA]</scope>
    <source>
        <strain evidence="2 3">CCM 8543</strain>
    </source>
</reference>
<dbReference type="Proteomes" id="UP001589755">
    <property type="component" value="Unassembled WGS sequence"/>
</dbReference>
<keyword evidence="3" id="KW-1185">Reference proteome</keyword>
<proteinExistence type="predicted"/>